<reference evidence="3 4" key="1">
    <citation type="journal article" date="2010" name="Stand. Genomic Sci.">
        <title>Complete genome sequence of Haliangium ochraceum type strain (SMP-2).</title>
        <authorList>
            <consortium name="US DOE Joint Genome Institute (JGI-PGF)"/>
            <person name="Ivanova N."/>
            <person name="Daum C."/>
            <person name="Lang E."/>
            <person name="Abt B."/>
            <person name="Kopitz M."/>
            <person name="Saunders E."/>
            <person name="Lapidus A."/>
            <person name="Lucas S."/>
            <person name="Glavina Del Rio T."/>
            <person name="Nolan M."/>
            <person name="Tice H."/>
            <person name="Copeland A."/>
            <person name="Cheng J.F."/>
            <person name="Chen F."/>
            <person name="Bruce D."/>
            <person name="Goodwin L."/>
            <person name="Pitluck S."/>
            <person name="Mavromatis K."/>
            <person name="Pati A."/>
            <person name="Mikhailova N."/>
            <person name="Chen A."/>
            <person name="Palaniappan K."/>
            <person name="Land M."/>
            <person name="Hauser L."/>
            <person name="Chang Y.J."/>
            <person name="Jeffries C.D."/>
            <person name="Detter J.C."/>
            <person name="Brettin T."/>
            <person name="Rohde M."/>
            <person name="Goker M."/>
            <person name="Bristow J."/>
            <person name="Markowitz V."/>
            <person name="Eisen J.A."/>
            <person name="Hugenholtz P."/>
            <person name="Kyrpides N.C."/>
            <person name="Klenk H.P."/>
        </authorList>
    </citation>
    <scope>NUCLEOTIDE SEQUENCE [LARGE SCALE GENOMIC DNA]</scope>
    <source>
        <strain evidence="4">DSM 14365 / CIP 107738 / JCM 11303 / AJ 13395 / SMP-2</strain>
    </source>
</reference>
<feature type="domain" description="AB hydrolase-1" evidence="2">
    <location>
        <begin position="43"/>
        <end position="284"/>
    </location>
</feature>
<keyword evidence="1 3" id="KW-0378">Hydrolase</keyword>
<sequence length="300" mass="33648">MERLPAPAMPDWLEAMLPIDIVRYRVHLGDQRMHVMECGSGAPVLLLHGNPTWGFLYRQVAEALRGLPLRLIMPDLVGLGFSSKPRDPAVHQLENHGRWLGHLIDTLELERFVFVGQDWGGPIGLRALADRPERVAGLVLLNTVVAPPRANFKPTLFHRISQTPIISDALFRLGGWPQNMLAMAQGDKKSIRGQVRRAYTYPLRRVRDRAAPLALARMVPDSHQHPSIPALRRCQEFVEQYRGPAALVWGDRDPILGRARRRVAEFLPQAEVTRTEAGHFLQEEVADQIASAIRSVAGPL</sequence>
<dbReference type="PANTHER" id="PTHR42977:SF3">
    <property type="entry name" value="AB HYDROLASE-1 DOMAIN-CONTAINING PROTEIN"/>
    <property type="match status" value="1"/>
</dbReference>
<dbReference type="Proteomes" id="UP000001880">
    <property type="component" value="Chromosome"/>
</dbReference>
<keyword evidence="4" id="KW-1185">Reference proteome</keyword>
<evidence type="ECO:0000259" key="2">
    <source>
        <dbReference type="Pfam" id="PF00561"/>
    </source>
</evidence>
<name>D0LUG2_HALO1</name>
<dbReference type="PANTHER" id="PTHR42977">
    <property type="entry name" value="HYDROLASE-RELATED"/>
    <property type="match status" value="1"/>
</dbReference>
<evidence type="ECO:0000256" key="1">
    <source>
        <dbReference type="ARBA" id="ARBA00022801"/>
    </source>
</evidence>
<dbReference type="AlphaFoldDB" id="D0LUG2"/>
<dbReference type="OrthoDB" id="9804723at2"/>
<evidence type="ECO:0000313" key="4">
    <source>
        <dbReference type="Proteomes" id="UP000001880"/>
    </source>
</evidence>
<dbReference type="GO" id="GO:0004301">
    <property type="term" value="F:epoxide hydrolase activity"/>
    <property type="evidence" value="ECO:0007669"/>
    <property type="project" value="TreeGrafter"/>
</dbReference>
<dbReference type="SUPFAM" id="SSF53474">
    <property type="entry name" value="alpha/beta-Hydrolases"/>
    <property type="match status" value="1"/>
</dbReference>
<dbReference type="InterPro" id="IPR000073">
    <property type="entry name" value="AB_hydrolase_1"/>
</dbReference>
<dbReference type="PRINTS" id="PR00111">
    <property type="entry name" value="ABHYDROLASE"/>
</dbReference>
<accession>D0LUG2</accession>
<dbReference type="Gene3D" id="3.40.50.1820">
    <property type="entry name" value="alpha/beta hydrolase"/>
    <property type="match status" value="1"/>
</dbReference>
<dbReference type="PRINTS" id="PR00412">
    <property type="entry name" value="EPOXHYDRLASE"/>
</dbReference>
<dbReference type="RefSeq" id="WP_012831877.1">
    <property type="nucleotide sequence ID" value="NC_013440.1"/>
</dbReference>
<dbReference type="InterPro" id="IPR051340">
    <property type="entry name" value="Haloalkane_dehalogenase"/>
</dbReference>
<dbReference type="InterPro" id="IPR000639">
    <property type="entry name" value="Epox_hydrolase-like"/>
</dbReference>
<dbReference type="Pfam" id="PF00561">
    <property type="entry name" value="Abhydrolase_1"/>
    <property type="match status" value="1"/>
</dbReference>
<dbReference type="eggNOG" id="COG0596">
    <property type="taxonomic scope" value="Bacteria"/>
</dbReference>
<organism evidence="3 4">
    <name type="scientific">Haliangium ochraceum (strain DSM 14365 / JCM 11303 / SMP-2)</name>
    <dbReference type="NCBI Taxonomy" id="502025"/>
    <lineage>
        <taxon>Bacteria</taxon>
        <taxon>Pseudomonadati</taxon>
        <taxon>Myxococcota</taxon>
        <taxon>Polyangia</taxon>
        <taxon>Haliangiales</taxon>
        <taxon>Kofleriaceae</taxon>
        <taxon>Haliangium</taxon>
    </lineage>
</organism>
<evidence type="ECO:0000313" key="3">
    <source>
        <dbReference type="EMBL" id="ACY19285.1"/>
    </source>
</evidence>
<dbReference type="STRING" id="502025.Hoch_6821"/>
<protein>
    <submittedName>
        <fullName evidence="3">Alpha/beta hydrolase fold protein</fullName>
    </submittedName>
</protein>
<dbReference type="EMBL" id="CP001804">
    <property type="protein sequence ID" value="ACY19285.1"/>
    <property type="molecule type" value="Genomic_DNA"/>
</dbReference>
<dbReference type="InterPro" id="IPR029058">
    <property type="entry name" value="AB_hydrolase_fold"/>
</dbReference>
<dbReference type="HOGENOM" id="CLU_020336_13_3_7"/>
<proteinExistence type="predicted"/>
<dbReference type="KEGG" id="hoh:Hoch_6821"/>
<gene>
    <name evidence="3" type="ordered locus">Hoch_6821</name>
</gene>